<reference evidence="1" key="2">
    <citation type="submission" date="2021-09" db="EMBL/GenBank/DDBJ databases">
        <authorList>
            <person name="Jia N."/>
            <person name="Wang J."/>
            <person name="Shi W."/>
            <person name="Du L."/>
            <person name="Sun Y."/>
            <person name="Zhan W."/>
            <person name="Jiang J."/>
            <person name="Wang Q."/>
            <person name="Zhang B."/>
            <person name="Ji P."/>
            <person name="Sakyi L.B."/>
            <person name="Cui X."/>
            <person name="Yuan T."/>
            <person name="Jiang B."/>
            <person name="Yang W."/>
            <person name="Lam T.T.-Y."/>
            <person name="Chang Q."/>
            <person name="Ding S."/>
            <person name="Wang X."/>
            <person name="Zhu J."/>
            <person name="Ruan X."/>
            <person name="Zhao L."/>
            <person name="Wei J."/>
            <person name="Que T."/>
            <person name="Du C."/>
            <person name="Cheng J."/>
            <person name="Dai P."/>
            <person name="Han X."/>
            <person name="Huang E."/>
            <person name="Gao Y."/>
            <person name="Liu J."/>
            <person name="Shao H."/>
            <person name="Ye R."/>
            <person name="Li L."/>
            <person name="Wei W."/>
            <person name="Wang X."/>
            <person name="Wang C."/>
            <person name="Huo Q."/>
            <person name="Li W."/>
            <person name="Guo W."/>
            <person name="Chen H."/>
            <person name="Chen S."/>
            <person name="Zhou L."/>
            <person name="Zhou L."/>
            <person name="Ni X."/>
            <person name="Tian J."/>
            <person name="Zhou Y."/>
            <person name="Sheng Y."/>
            <person name="Liu T."/>
            <person name="Pan Y."/>
            <person name="Xia L."/>
            <person name="Li J."/>
            <person name="Zhao F."/>
            <person name="Cao W."/>
        </authorList>
    </citation>
    <scope>NUCLEOTIDE SEQUENCE</scope>
    <source>
        <strain evidence="1">Rmic-2018</strain>
        <tissue evidence="1">Larvae</tissue>
    </source>
</reference>
<gene>
    <name evidence="1" type="ORF">HPB51_007616</name>
</gene>
<proteinExistence type="predicted"/>
<accession>A0A9J6EQZ8</accession>
<keyword evidence="2" id="KW-1185">Reference proteome</keyword>
<dbReference type="AlphaFoldDB" id="A0A9J6EQZ8"/>
<evidence type="ECO:0000313" key="1">
    <source>
        <dbReference type="EMBL" id="KAH8036947.1"/>
    </source>
</evidence>
<comment type="caution">
    <text evidence="1">The sequence shown here is derived from an EMBL/GenBank/DDBJ whole genome shotgun (WGS) entry which is preliminary data.</text>
</comment>
<name>A0A9J6EQZ8_RHIMP</name>
<reference evidence="1" key="1">
    <citation type="journal article" date="2020" name="Cell">
        <title>Large-Scale Comparative Analyses of Tick Genomes Elucidate Their Genetic Diversity and Vector Capacities.</title>
        <authorList>
            <consortium name="Tick Genome and Microbiome Consortium (TIGMIC)"/>
            <person name="Jia N."/>
            <person name="Wang J."/>
            <person name="Shi W."/>
            <person name="Du L."/>
            <person name="Sun Y."/>
            <person name="Zhan W."/>
            <person name="Jiang J.F."/>
            <person name="Wang Q."/>
            <person name="Zhang B."/>
            <person name="Ji P."/>
            <person name="Bell-Sakyi L."/>
            <person name="Cui X.M."/>
            <person name="Yuan T.T."/>
            <person name="Jiang B.G."/>
            <person name="Yang W.F."/>
            <person name="Lam T.T."/>
            <person name="Chang Q.C."/>
            <person name="Ding S.J."/>
            <person name="Wang X.J."/>
            <person name="Zhu J.G."/>
            <person name="Ruan X.D."/>
            <person name="Zhao L."/>
            <person name="Wei J.T."/>
            <person name="Ye R.Z."/>
            <person name="Que T.C."/>
            <person name="Du C.H."/>
            <person name="Zhou Y.H."/>
            <person name="Cheng J.X."/>
            <person name="Dai P.F."/>
            <person name="Guo W.B."/>
            <person name="Han X.H."/>
            <person name="Huang E.J."/>
            <person name="Li L.F."/>
            <person name="Wei W."/>
            <person name="Gao Y.C."/>
            <person name="Liu J.Z."/>
            <person name="Shao H.Z."/>
            <person name="Wang X."/>
            <person name="Wang C.C."/>
            <person name="Yang T.C."/>
            <person name="Huo Q.B."/>
            <person name="Li W."/>
            <person name="Chen H.Y."/>
            <person name="Chen S.E."/>
            <person name="Zhou L.G."/>
            <person name="Ni X.B."/>
            <person name="Tian J.H."/>
            <person name="Sheng Y."/>
            <person name="Liu T."/>
            <person name="Pan Y.S."/>
            <person name="Xia L.Y."/>
            <person name="Li J."/>
            <person name="Zhao F."/>
            <person name="Cao W.C."/>
        </authorList>
    </citation>
    <scope>NUCLEOTIDE SEQUENCE</scope>
    <source>
        <strain evidence="1">Rmic-2018</strain>
    </source>
</reference>
<dbReference type="EMBL" id="JABSTU010000002">
    <property type="protein sequence ID" value="KAH8036947.1"/>
    <property type="molecule type" value="Genomic_DNA"/>
</dbReference>
<sequence>MTRHSTPGRRRGRLPQLLAPLPFYARTSRASQRTRASWAWPGAANMESELETRVSIPVAFVNRRDLYVIVPVLGVATRGCACVLGFSFSNLALLKHNAKEVRSYIASRTNSADSFGGSNPRTNHLRRSDAHKDAIEAAFFFYIRRGREIDTHTIKVPFPGCFETRRSAELRK</sequence>
<evidence type="ECO:0000313" key="2">
    <source>
        <dbReference type="Proteomes" id="UP000821866"/>
    </source>
</evidence>
<protein>
    <submittedName>
        <fullName evidence="1">Uncharacterized protein</fullName>
    </submittedName>
</protein>
<dbReference type="Proteomes" id="UP000821866">
    <property type="component" value="Chromosome 10"/>
</dbReference>
<organism evidence="1 2">
    <name type="scientific">Rhipicephalus microplus</name>
    <name type="common">Cattle tick</name>
    <name type="synonym">Boophilus microplus</name>
    <dbReference type="NCBI Taxonomy" id="6941"/>
    <lineage>
        <taxon>Eukaryota</taxon>
        <taxon>Metazoa</taxon>
        <taxon>Ecdysozoa</taxon>
        <taxon>Arthropoda</taxon>
        <taxon>Chelicerata</taxon>
        <taxon>Arachnida</taxon>
        <taxon>Acari</taxon>
        <taxon>Parasitiformes</taxon>
        <taxon>Ixodida</taxon>
        <taxon>Ixodoidea</taxon>
        <taxon>Ixodidae</taxon>
        <taxon>Rhipicephalinae</taxon>
        <taxon>Rhipicephalus</taxon>
        <taxon>Boophilus</taxon>
    </lineage>
</organism>